<evidence type="ECO:0000313" key="2">
    <source>
        <dbReference type="Proteomes" id="UP001165064"/>
    </source>
</evidence>
<dbReference type="EMBL" id="BSXS01004395">
    <property type="protein sequence ID" value="GME82916.1"/>
    <property type="molecule type" value="Genomic_DNA"/>
</dbReference>
<accession>A0ACB5T7V5</accession>
<protein>
    <submittedName>
        <fullName evidence="1">Unnamed protein product</fullName>
    </submittedName>
</protein>
<reference evidence="1" key="1">
    <citation type="submission" date="2023-04" db="EMBL/GenBank/DDBJ databases">
        <title>Ambrosiozyma monospora NBRC 10751.</title>
        <authorList>
            <person name="Ichikawa N."/>
            <person name="Sato H."/>
            <person name="Tonouchi N."/>
        </authorList>
    </citation>
    <scope>NUCLEOTIDE SEQUENCE</scope>
    <source>
        <strain evidence="1">NBRC 10751</strain>
    </source>
</reference>
<organism evidence="1 2">
    <name type="scientific">Ambrosiozyma monospora</name>
    <name type="common">Yeast</name>
    <name type="synonym">Endomycopsis monosporus</name>
    <dbReference type="NCBI Taxonomy" id="43982"/>
    <lineage>
        <taxon>Eukaryota</taxon>
        <taxon>Fungi</taxon>
        <taxon>Dikarya</taxon>
        <taxon>Ascomycota</taxon>
        <taxon>Saccharomycotina</taxon>
        <taxon>Pichiomycetes</taxon>
        <taxon>Pichiales</taxon>
        <taxon>Pichiaceae</taxon>
        <taxon>Ambrosiozyma</taxon>
    </lineage>
</organism>
<name>A0ACB5T7V5_AMBMO</name>
<comment type="caution">
    <text evidence="1">The sequence shown here is derived from an EMBL/GenBank/DDBJ whole genome shotgun (WGS) entry which is preliminary data.</text>
</comment>
<proteinExistence type="predicted"/>
<keyword evidence="2" id="KW-1185">Reference proteome</keyword>
<gene>
    <name evidence="1" type="ORF">Amon02_000583200</name>
</gene>
<sequence>MALAAYKLLFQLAELGIDGSEMKDYQFGLIDAVMFAMSLENVRIFDQTDVSRKKEVLTALKQSFPLVDDNHKFFIEEFRMPRH</sequence>
<evidence type="ECO:0000313" key="1">
    <source>
        <dbReference type="EMBL" id="GME82916.1"/>
    </source>
</evidence>
<dbReference type="Proteomes" id="UP001165064">
    <property type="component" value="Unassembled WGS sequence"/>
</dbReference>